<dbReference type="Pfam" id="PF00266">
    <property type="entry name" value="Aminotran_5"/>
    <property type="match status" value="1"/>
</dbReference>
<dbReference type="GO" id="GO:0031071">
    <property type="term" value="F:cysteine desulfurase activity"/>
    <property type="evidence" value="ECO:0007669"/>
    <property type="project" value="UniProtKB-EC"/>
</dbReference>
<dbReference type="KEGG" id="psti:SOO65_20180"/>
<dbReference type="PROSITE" id="PS00595">
    <property type="entry name" value="AA_TRANSFER_CLASS_5"/>
    <property type="match status" value="1"/>
</dbReference>
<evidence type="ECO:0000259" key="11">
    <source>
        <dbReference type="Pfam" id="PF00266"/>
    </source>
</evidence>
<evidence type="ECO:0000256" key="8">
    <source>
        <dbReference type="ARBA" id="ARBA00023014"/>
    </source>
</evidence>
<evidence type="ECO:0000256" key="3">
    <source>
        <dbReference type="ARBA" id="ARBA00012239"/>
    </source>
</evidence>
<dbReference type="EC" id="2.8.1.7" evidence="3"/>
<dbReference type="InterPro" id="IPR015421">
    <property type="entry name" value="PyrdxlP-dep_Trfase_major"/>
</dbReference>
<proteinExistence type="inferred from homology"/>
<protein>
    <recommendedName>
        <fullName evidence="3">cysteine desulfurase</fullName>
        <ecNumber evidence="3">2.8.1.7</ecNumber>
    </recommendedName>
</protein>
<dbReference type="Proteomes" id="UP001324634">
    <property type="component" value="Chromosome"/>
</dbReference>
<dbReference type="InterPro" id="IPR015424">
    <property type="entry name" value="PyrdxlP-dep_Trfase"/>
</dbReference>
<keyword evidence="7" id="KW-0408">Iron</keyword>
<comment type="cofactor">
    <cofactor evidence="1 10">
        <name>pyridoxal 5'-phosphate</name>
        <dbReference type="ChEBI" id="CHEBI:597326"/>
    </cofactor>
</comment>
<gene>
    <name evidence="12" type="ORF">SOO65_20180</name>
</gene>
<evidence type="ECO:0000256" key="2">
    <source>
        <dbReference type="ARBA" id="ARBA00006490"/>
    </source>
</evidence>
<dbReference type="Gene3D" id="3.40.640.10">
    <property type="entry name" value="Type I PLP-dependent aspartate aminotransferase-like (Major domain)"/>
    <property type="match status" value="1"/>
</dbReference>
<dbReference type="GO" id="GO:0051536">
    <property type="term" value="F:iron-sulfur cluster binding"/>
    <property type="evidence" value="ECO:0007669"/>
    <property type="project" value="UniProtKB-KW"/>
</dbReference>
<dbReference type="InterPro" id="IPR015422">
    <property type="entry name" value="PyrdxlP-dep_Trfase_small"/>
</dbReference>
<comment type="catalytic activity">
    <reaction evidence="9">
        <text>(sulfur carrier)-H + L-cysteine = (sulfur carrier)-SH + L-alanine</text>
        <dbReference type="Rhea" id="RHEA:43892"/>
        <dbReference type="Rhea" id="RHEA-COMP:14737"/>
        <dbReference type="Rhea" id="RHEA-COMP:14739"/>
        <dbReference type="ChEBI" id="CHEBI:29917"/>
        <dbReference type="ChEBI" id="CHEBI:35235"/>
        <dbReference type="ChEBI" id="CHEBI:57972"/>
        <dbReference type="ChEBI" id="CHEBI:64428"/>
        <dbReference type="EC" id="2.8.1.7"/>
    </reaction>
</comment>
<dbReference type="EMBL" id="CP139487">
    <property type="protein sequence ID" value="WPU65018.1"/>
    <property type="molecule type" value="Genomic_DNA"/>
</dbReference>
<dbReference type="InterPro" id="IPR000192">
    <property type="entry name" value="Aminotrans_V_dom"/>
</dbReference>
<dbReference type="PANTHER" id="PTHR11601:SF34">
    <property type="entry name" value="CYSTEINE DESULFURASE"/>
    <property type="match status" value="1"/>
</dbReference>
<evidence type="ECO:0000256" key="10">
    <source>
        <dbReference type="RuleBase" id="RU004504"/>
    </source>
</evidence>
<evidence type="ECO:0000256" key="7">
    <source>
        <dbReference type="ARBA" id="ARBA00023004"/>
    </source>
</evidence>
<dbReference type="Gene3D" id="3.90.1150.10">
    <property type="entry name" value="Aspartate Aminotransferase, domain 1"/>
    <property type="match status" value="1"/>
</dbReference>
<evidence type="ECO:0000256" key="5">
    <source>
        <dbReference type="ARBA" id="ARBA00022723"/>
    </source>
</evidence>
<evidence type="ECO:0000256" key="1">
    <source>
        <dbReference type="ARBA" id="ARBA00001933"/>
    </source>
</evidence>
<dbReference type="InterPro" id="IPR016454">
    <property type="entry name" value="Cysteine_dSase"/>
</dbReference>
<evidence type="ECO:0000256" key="9">
    <source>
        <dbReference type="ARBA" id="ARBA00050776"/>
    </source>
</evidence>
<feature type="domain" description="Aminotransferase class V" evidence="11">
    <location>
        <begin position="2"/>
        <end position="360"/>
    </location>
</feature>
<dbReference type="Gene3D" id="1.10.260.50">
    <property type="match status" value="1"/>
</dbReference>
<evidence type="ECO:0000256" key="6">
    <source>
        <dbReference type="ARBA" id="ARBA00022898"/>
    </source>
</evidence>
<comment type="similarity">
    <text evidence="2">Belongs to the class-V pyridoxal-phosphate-dependent aminotransferase family. NifS/IscS subfamily.</text>
</comment>
<dbReference type="SUPFAM" id="SSF53383">
    <property type="entry name" value="PLP-dependent transferases"/>
    <property type="match status" value="1"/>
</dbReference>
<keyword evidence="5" id="KW-0479">Metal-binding</keyword>
<dbReference type="InterPro" id="IPR020578">
    <property type="entry name" value="Aminotrans_V_PyrdxlP_BS"/>
</dbReference>
<dbReference type="PANTHER" id="PTHR11601">
    <property type="entry name" value="CYSTEINE DESULFURYLASE FAMILY MEMBER"/>
    <property type="match status" value="1"/>
</dbReference>
<dbReference type="RefSeq" id="WP_321394920.1">
    <property type="nucleotide sequence ID" value="NZ_CP139487.1"/>
</dbReference>
<keyword evidence="13" id="KW-1185">Reference proteome</keyword>
<dbReference type="PIRSF" id="PIRSF005572">
    <property type="entry name" value="NifS"/>
    <property type="match status" value="1"/>
</dbReference>
<evidence type="ECO:0000256" key="4">
    <source>
        <dbReference type="ARBA" id="ARBA00022679"/>
    </source>
</evidence>
<organism evidence="12 13">
    <name type="scientific">Peredibacter starrii</name>
    <dbReference type="NCBI Taxonomy" id="28202"/>
    <lineage>
        <taxon>Bacteria</taxon>
        <taxon>Pseudomonadati</taxon>
        <taxon>Bdellovibrionota</taxon>
        <taxon>Bacteriovoracia</taxon>
        <taxon>Bacteriovoracales</taxon>
        <taxon>Bacteriovoracaceae</taxon>
        <taxon>Peredibacter</taxon>
    </lineage>
</organism>
<dbReference type="GO" id="GO:0008483">
    <property type="term" value="F:transaminase activity"/>
    <property type="evidence" value="ECO:0007669"/>
    <property type="project" value="UniProtKB-KW"/>
</dbReference>
<dbReference type="GO" id="GO:0046872">
    <property type="term" value="F:metal ion binding"/>
    <property type="evidence" value="ECO:0007669"/>
    <property type="project" value="UniProtKB-KW"/>
</dbReference>
<accession>A0AAX4HPD1</accession>
<evidence type="ECO:0000313" key="13">
    <source>
        <dbReference type="Proteomes" id="UP001324634"/>
    </source>
</evidence>
<keyword evidence="4" id="KW-0808">Transferase</keyword>
<keyword evidence="12" id="KW-0032">Aminotransferase</keyword>
<reference evidence="12 13" key="1">
    <citation type="submission" date="2023-11" db="EMBL/GenBank/DDBJ databases">
        <title>Peredibacter starrii A3.12.</title>
        <authorList>
            <person name="Mitchell R.J."/>
        </authorList>
    </citation>
    <scope>NUCLEOTIDE SEQUENCE [LARGE SCALE GENOMIC DNA]</scope>
    <source>
        <strain evidence="12 13">A3.12</strain>
    </source>
</reference>
<keyword evidence="6" id="KW-0663">Pyridoxal phosphate</keyword>
<keyword evidence="8" id="KW-0411">Iron-sulfur</keyword>
<evidence type="ECO:0000313" key="12">
    <source>
        <dbReference type="EMBL" id="WPU65018.1"/>
    </source>
</evidence>
<dbReference type="AlphaFoldDB" id="A0AAX4HPD1"/>
<name>A0AAX4HPD1_9BACT</name>
<sequence length="385" mass="41932">MIYADYNGSSPLLTPVREYLKKRLNTDLYANPNAIHSISQKLSRGIEKCREVIAEAVGCYPDQIFFNSGSSEGISHIFHSILDQADAGKKIIITSPIEHSVIPNALAYYEAKKGFTLKQVEIDKDGFVQIASLEKLLNENKGKVAMVTIMAANNETGVIQPYVEMANLCRTHGVEFFSDTTQLIGKGEFNFEKSGLDYAVCSGHKLGALSGSGFVVVKEPPKLSPLVFGSTQERGLRGGTQHYLGIETLAIAMKDFSDNAQKLKALEVEKLKFEADIKKAFPEAVIVGEGAKRLAGTTLIGYPGIHGQAVQIELESHDIFVTTSAACTDNQPETSKVLKAMGVNDQIGRGVIRISLSYSHGEKEYSAMASALKAAYTKLRKIQSF</sequence>